<dbReference type="KEGG" id="dci:108253318"/>
<dbReference type="PROSITE" id="PS51257">
    <property type="entry name" value="PROKAR_LIPOPROTEIN"/>
    <property type="match status" value="1"/>
</dbReference>
<evidence type="ECO:0000259" key="7">
    <source>
        <dbReference type="PROSITE" id="PS50035"/>
    </source>
</evidence>
<dbReference type="Proteomes" id="UP000079169">
    <property type="component" value="Unplaced"/>
</dbReference>
<protein>
    <recommendedName>
        <fullName evidence="5">Mitochondrial cardiolipin hydrolase</fullName>
    </recommendedName>
    <alternativeName>
        <fullName evidence="6">Mitochondrial phospholipase</fullName>
    </alternativeName>
</protein>
<dbReference type="InterPro" id="IPR025202">
    <property type="entry name" value="PLD-like_dom"/>
</dbReference>
<dbReference type="Pfam" id="PF13091">
    <property type="entry name" value="PLDc_2"/>
    <property type="match status" value="1"/>
</dbReference>
<keyword evidence="2" id="KW-0442">Lipid degradation</keyword>
<accession>A0A1S4EK43</accession>
<dbReference type="Gene3D" id="3.30.870.10">
    <property type="entry name" value="Endonuclease Chain A"/>
    <property type="match status" value="1"/>
</dbReference>
<sequence>MHHKFVLIDSSLVLQGSMNWTTQACSGNYENVVITGTPGIVSAFRDHFDTLYTRLSEERQKLIKESEKISEKLSEKESWD</sequence>
<dbReference type="STRING" id="121845.A0A1S4EK43"/>
<feature type="domain" description="PLD phosphodiesterase" evidence="7">
    <location>
        <begin position="1"/>
        <end position="24"/>
    </location>
</feature>
<keyword evidence="1" id="KW-0378">Hydrolase</keyword>
<evidence type="ECO:0000313" key="8">
    <source>
        <dbReference type="Proteomes" id="UP000079169"/>
    </source>
</evidence>
<dbReference type="OMA" id="WTMINAV"/>
<dbReference type="PROSITE" id="PS50035">
    <property type="entry name" value="PLD"/>
    <property type="match status" value="1"/>
</dbReference>
<evidence type="ECO:0000256" key="6">
    <source>
        <dbReference type="ARBA" id="ARBA00043167"/>
    </source>
</evidence>
<evidence type="ECO:0000256" key="4">
    <source>
        <dbReference type="ARBA" id="ARBA00038012"/>
    </source>
</evidence>
<gene>
    <name evidence="9" type="primary">LOC108253318</name>
</gene>
<keyword evidence="8" id="KW-1185">Reference proteome</keyword>
<organism evidence="8 9">
    <name type="scientific">Diaphorina citri</name>
    <name type="common">Asian citrus psyllid</name>
    <dbReference type="NCBI Taxonomy" id="121845"/>
    <lineage>
        <taxon>Eukaryota</taxon>
        <taxon>Metazoa</taxon>
        <taxon>Ecdysozoa</taxon>
        <taxon>Arthropoda</taxon>
        <taxon>Hexapoda</taxon>
        <taxon>Insecta</taxon>
        <taxon>Pterygota</taxon>
        <taxon>Neoptera</taxon>
        <taxon>Paraneoptera</taxon>
        <taxon>Hemiptera</taxon>
        <taxon>Sternorrhyncha</taxon>
        <taxon>Psylloidea</taxon>
        <taxon>Psyllidae</taxon>
        <taxon>Diaphorininae</taxon>
        <taxon>Diaphorina</taxon>
    </lineage>
</organism>
<evidence type="ECO:0000256" key="3">
    <source>
        <dbReference type="ARBA" id="ARBA00023098"/>
    </source>
</evidence>
<dbReference type="RefSeq" id="XP_017302550.1">
    <property type="nucleotide sequence ID" value="XM_017447061.2"/>
</dbReference>
<dbReference type="PANTHER" id="PTHR43856:SF1">
    <property type="entry name" value="MITOCHONDRIAL CARDIOLIPIN HYDROLASE"/>
    <property type="match status" value="1"/>
</dbReference>
<dbReference type="SUPFAM" id="SSF56024">
    <property type="entry name" value="Phospholipase D/nuclease"/>
    <property type="match status" value="1"/>
</dbReference>
<dbReference type="InterPro" id="IPR001736">
    <property type="entry name" value="PLipase_D/transphosphatidylase"/>
</dbReference>
<dbReference type="PANTHER" id="PTHR43856">
    <property type="entry name" value="CARDIOLIPIN HYDROLASE"/>
    <property type="match status" value="1"/>
</dbReference>
<evidence type="ECO:0000256" key="2">
    <source>
        <dbReference type="ARBA" id="ARBA00022963"/>
    </source>
</evidence>
<dbReference type="GO" id="GO:0016042">
    <property type="term" value="P:lipid catabolic process"/>
    <property type="evidence" value="ECO:0007669"/>
    <property type="project" value="UniProtKB-KW"/>
</dbReference>
<evidence type="ECO:0000256" key="5">
    <source>
        <dbReference type="ARBA" id="ARBA00040549"/>
    </source>
</evidence>
<name>A0A1S4EK43_DIACI</name>
<dbReference type="PaxDb" id="121845-A0A1S4EK43"/>
<dbReference type="GO" id="GO:0034587">
    <property type="term" value="P:piRNA processing"/>
    <property type="evidence" value="ECO:0007669"/>
    <property type="project" value="TreeGrafter"/>
</dbReference>
<evidence type="ECO:0000256" key="1">
    <source>
        <dbReference type="ARBA" id="ARBA00022801"/>
    </source>
</evidence>
<dbReference type="InterPro" id="IPR051406">
    <property type="entry name" value="PLD_domain"/>
</dbReference>
<comment type="similarity">
    <text evidence="4">Belongs to the phospholipase D family. MitoPLD/Zucchini subfamily.</text>
</comment>
<keyword evidence="3" id="KW-0443">Lipid metabolism</keyword>
<dbReference type="GO" id="GO:0005739">
    <property type="term" value="C:mitochondrion"/>
    <property type="evidence" value="ECO:0007669"/>
    <property type="project" value="TreeGrafter"/>
</dbReference>
<dbReference type="GO" id="GO:0016891">
    <property type="term" value="F:RNA endonuclease activity producing 5'-phosphomonoesters, hydrolytic mechanism"/>
    <property type="evidence" value="ECO:0007669"/>
    <property type="project" value="TreeGrafter"/>
</dbReference>
<evidence type="ECO:0000313" key="9">
    <source>
        <dbReference type="RefSeq" id="XP_017302550.1"/>
    </source>
</evidence>
<proteinExistence type="inferred from homology"/>
<reference evidence="9" key="1">
    <citation type="submission" date="2025-08" db="UniProtKB">
        <authorList>
            <consortium name="RefSeq"/>
        </authorList>
    </citation>
    <scope>IDENTIFICATION</scope>
</reference>
<dbReference type="GeneID" id="108253318"/>
<dbReference type="AlphaFoldDB" id="A0A1S4EK43"/>